<keyword evidence="8" id="KW-1185">Reference proteome</keyword>
<dbReference type="Pfam" id="PF00082">
    <property type="entry name" value="Peptidase_S8"/>
    <property type="match status" value="1"/>
</dbReference>
<evidence type="ECO:0000313" key="8">
    <source>
        <dbReference type="Proteomes" id="UP001603857"/>
    </source>
</evidence>
<accession>A0ABD1L0G9</accession>
<evidence type="ECO:0000256" key="1">
    <source>
        <dbReference type="ARBA" id="ARBA00004613"/>
    </source>
</evidence>
<dbReference type="Gene3D" id="3.40.50.200">
    <property type="entry name" value="Peptidase S8/S53 domain"/>
    <property type="match status" value="1"/>
</dbReference>
<proteinExistence type="inferred from homology"/>
<dbReference type="InterPro" id="IPR045051">
    <property type="entry name" value="SBT"/>
</dbReference>
<sequence>MNIRKLIGARVFLKNYEAQVEKVEAKHRSARDFFGHGSHTLSTAGGNFVRGAQVEGNGNGTAKGGSPRARLVAYKACWDDLNGGGCQDADIVQAFDHAIQDGVDIISISLGPPQPYSQALFTDGTSIGSFHAVANNIVVVSSAGNDGPAPSSVTNVAPWAFTVAASTMDREFLSKISLGNNKSILGASLNRGLSPSSPSNNKLYPMINSVDARLPHVSIDDANMFAYLDDAKTYIGVQPAPILIAGHTGNSSHSDNTTTSPRAKHKRGTDRGNSSHSDNTTTSPRAKHKRGTDTGMHE</sequence>
<evidence type="ECO:0000313" key="7">
    <source>
        <dbReference type="EMBL" id="KAL2317014.1"/>
    </source>
</evidence>
<evidence type="ECO:0000256" key="3">
    <source>
        <dbReference type="ARBA" id="ARBA00022729"/>
    </source>
</evidence>
<dbReference type="Proteomes" id="UP001603857">
    <property type="component" value="Unassembled WGS sequence"/>
</dbReference>
<protein>
    <recommendedName>
        <fullName evidence="6">Peptidase S8/S53 domain-containing protein</fullName>
    </recommendedName>
</protein>
<gene>
    <name evidence="7" type="ORF">Fmac_030890</name>
</gene>
<comment type="caution">
    <text evidence="7">The sequence shown here is derived from an EMBL/GenBank/DDBJ whole genome shotgun (WGS) entry which is preliminary data.</text>
</comment>
<comment type="subcellular location">
    <subcellularLocation>
        <location evidence="1">Secreted</location>
    </subcellularLocation>
</comment>
<organism evidence="7 8">
    <name type="scientific">Flemingia macrophylla</name>
    <dbReference type="NCBI Taxonomy" id="520843"/>
    <lineage>
        <taxon>Eukaryota</taxon>
        <taxon>Viridiplantae</taxon>
        <taxon>Streptophyta</taxon>
        <taxon>Embryophyta</taxon>
        <taxon>Tracheophyta</taxon>
        <taxon>Spermatophyta</taxon>
        <taxon>Magnoliopsida</taxon>
        <taxon>eudicotyledons</taxon>
        <taxon>Gunneridae</taxon>
        <taxon>Pentapetalae</taxon>
        <taxon>rosids</taxon>
        <taxon>fabids</taxon>
        <taxon>Fabales</taxon>
        <taxon>Fabaceae</taxon>
        <taxon>Papilionoideae</taxon>
        <taxon>50 kb inversion clade</taxon>
        <taxon>NPAAA clade</taxon>
        <taxon>indigoferoid/millettioid clade</taxon>
        <taxon>Phaseoleae</taxon>
        <taxon>Flemingia</taxon>
    </lineage>
</organism>
<dbReference type="PANTHER" id="PTHR10795">
    <property type="entry name" value="PROPROTEIN CONVERTASE SUBTILISIN/KEXIN"/>
    <property type="match status" value="1"/>
</dbReference>
<evidence type="ECO:0000256" key="2">
    <source>
        <dbReference type="ARBA" id="ARBA00011073"/>
    </source>
</evidence>
<keyword evidence="3" id="KW-0732">Signal</keyword>
<dbReference type="Gene3D" id="3.50.30.30">
    <property type="match status" value="1"/>
</dbReference>
<dbReference type="AlphaFoldDB" id="A0ABD1L0G9"/>
<reference evidence="7 8" key="1">
    <citation type="submission" date="2024-08" db="EMBL/GenBank/DDBJ databases">
        <title>Insights into the chromosomal genome structure of Flemingia macrophylla.</title>
        <authorList>
            <person name="Ding Y."/>
            <person name="Zhao Y."/>
            <person name="Bi W."/>
            <person name="Wu M."/>
            <person name="Zhao G."/>
            <person name="Gong Y."/>
            <person name="Li W."/>
            <person name="Zhang P."/>
        </authorList>
    </citation>
    <scope>NUCLEOTIDE SEQUENCE [LARGE SCALE GENOMIC DNA]</scope>
    <source>
        <strain evidence="7">DYQJB</strain>
        <tissue evidence="7">Leaf</tissue>
    </source>
</reference>
<feature type="compositionally biased region" description="Polar residues" evidence="5">
    <location>
        <begin position="248"/>
        <end position="261"/>
    </location>
</feature>
<comment type="caution">
    <text evidence="4">Lacks conserved residue(s) required for the propagation of feature annotation.</text>
</comment>
<dbReference type="InterPro" id="IPR000209">
    <property type="entry name" value="Peptidase_S8/S53_dom"/>
</dbReference>
<dbReference type="EMBL" id="JBGMDY010000011">
    <property type="protein sequence ID" value="KAL2317014.1"/>
    <property type="molecule type" value="Genomic_DNA"/>
</dbReference>
<name>A0ABD1L0G9_9FABA</name>
<dbReference type="SUPFAM" id="SSF52743">
    <property type="entry name" value="Subtilisin-like"/>
    <property type="match status" value="1"/>
</dbReference>
<dbReference type="GO" id="GO:0005576">
    <property type="term" value="C:extracellular region"/>
    <property type="evidence" value="ECO:0007669"/>
    <property type="project" value="UniProtKB-SubCell"/>
</dbReference>
<dbReference type="InterPro" id="IPR036852">
    <property type="entry name" value="Peptidase_S8/S53_dom_sf"/>
</dbReference>
<feature type="domain" description="Peptidase S8/S53" evidence="6">
    <location>
        <begin position="18"/>
        <end position="198"/>
    </location>
</feature>
<evidence type="ECO:0000256" key="4">
    <source>
        <dbReference type="PROSITE-ProRule" id="PRU01240"/>
    </source>
</evidence>
<evidence type="ECO:0000256" key="5">
    <source>
        <dbReference type="SAM" id="MobiDB-lite"/>
    </source>
</evidence>
<feature type="region of interest" description="Disordered" evidence="5">
    <location>
        <begin position="246"/>
        <end position="298"/>
    </location>
</feature>
<dbReference type="PROSITE" id="PS51892">
    <property type="entry name" value="SUBTILASE"/>
    <property type="match status" value="1"/>
</dbReference>
<evidence type="ECO:0000259" key="6">
    <source>
        <dbReference type="Pfam" id="PF00082"/>
    </source>
</evidence>
<feature type="compositionally biased region" description="Polar residues" evidence="5">
    <location>
        <begin position="271"/>
        <end position="284"/>
    </location>
</feature>
<comment type="similarity">
    <text evidence="2 4">Belongs to the peptidase S8 family.</text>
</comment>